<dbReference type="Proteomes" id="UP001556367">
    <property type="component" value="Unassembled WGS sequence"/>
</dbReference>
<sequence length="615" mass="66970">MSEVNTIIAGLSAVPLAFVFFAYERTLVPLYGSAATNHLLRRIFVAAITLGALNPVRIRRNHLQLALGLLLLAAPNATHWAAVFTSRKHEPVYGPAITHAATLAPLAFLFTSIAAQTGGVPDYSGFDRPLAAILCYLTSTSFLQSLISKLPKINAVSNSDIFLAVAGIVLTTVTHSVFSRAAAQPQAAKSAADTKTKASKKKTGTAKTKESGSPVPIKWLASAGLTAALVMLRPFLSSPVLEHPLAEPYTHPSYPIRIHSSVQSVTGLIVVGEILPPPEKGDADQQEDPMHSARYLRAEHSILGGIWLGQRIGYLESGGPEPWQDYFGTPLGDSIYSTFVLQEAVRLVNSTDKGKQGAVDNGLIIGLGIGTSATAFSRHGVSTTIVEIDPAVYDAARTYFGLPDPGEGKVFLQDARSWASKRRQEISANTTGVDLFDFVVHDCFSGGGVPQHIFTLEFWRDLKATMHEEGVVVVNFAGQINSDSSRAITFTLERAFGQCRAFHDAFEPIPEEKLTTEFVNIVFFCTSSTKPLTFRTSRLSDYLGSPLRRHILSDLSSREIDLALVKGEAAGNERLANSFILTDYNNPLGKWQDEQALHHWTVMRDVLQDIHWETY</sequence>
<keyword evidence="5" id="KW-1185">Reference proteome</keyword>
<dbReference type="Pfam" id="PF01564">
    <property type="entry name" value="Spermine_synth"/>
    <property type="match status" value="1"/>
</dbReference>
<feature type="transmembrane region" description="Helical" evidence="3">
    <location>
        <begin position="159"/>
        <end position="178"/>
    </location>
</feature>
<dbReference type="NCBIfam" id="NF037959">
    <property type="entry name" value="MFS_SpdSyn"/>
    <property type="match status" value="1"/>
</dbReference>
<feature type="transmembrane region" description="Helical" evidence="3">
    <location>
        <begin position="129"/>
        <end position="147"/>
    </location>
</feature>
<comment type="caution">
    <text evidence="4">The sequence shown here is derived from an EMBL/GenBank/DDBJ whole genome shotgun (WGS) entry which is preliminary data.</text>
</comment>
<dbReference type="PANTHER" id="PTHR43317">
    <property type="entry name" value="THERMOSPERMINE SYNTHASE ACAULIS5"/>
    <property type="match status" value="1"/>
</dbReference>
<keyword evidence="3" id="KW-0472">Membrane</keyword>
<evidence type="ECO:0000256" key="1">
    <source>
        <dbReference type="ARBA" id="ARBA00023115"/>
    </source>
</evidence>
<evidence type="ECO:0000313" key="4">
    <source>
        <dbReference type="EMBL" id="KAL0949289.1"/>
    </source>
</evidence>
<protein>
    <recommendedName>
        <fullName evidence="6">Spermine/spermidine synthase</fullName>
    </recommendedName>
</protein>
<keyword evidence="3" id="KW-0812">Transmembrane</keyword>
<feature type="transmembrane region" description="Helical" evidence="3">
    <location>
        <begin position="96"/>
        <end position="117"/>
    </location>
</feature>
<feature type="transmembrane region" description="Helical" evidence="3">
    <location>
        <begin position="62"/>
        <end position="84"/>
    </location>
</feature>
<proteinExistence type="predicted"/>
<evidence type="ECO:0000313" key="5">
    <source>
        <dbReference type="Proteomes" id="UP001556367"/>
    </source>
</evidence>
<dbReference type="SUPFAM" id="SSF53335">
    <property type="entry name" value="S-adenosyl-L-methionine-dependent methyltransferases"/>
    <property type="match status" value="1"/>
</dbReference>
<accession>A0ABR3J115</accession>
<keyword evidence="1" id="KW-0620">Polyamine biosynthesis</keyword>
<evidence type="ECO:0000256" key="3">
    <source>
        <dbReference type="SAM" id="Phobius"/>
    </source>
</evidence>
<keyword evidence="3" id="KW-1133">Transmembrane helix</keyword>
<dbReference type="InterPro" id="IPR029063">
    <property type="entry name" value="SAM-dependent_MTases_sf"/>
</dbReference>
<evidence type="ECO:0000256" key="2">
    <source>
        <dbReference type="SAM" id="MobiDB-lite"/>
    </source>
</evidence>
<dbReference type="Gene3D" id="3.40.50.150">
    <property type="entry name" value="Vaccinia Virus protein VP39"/>
    <property type="match status" value="1"/>
</dbReference>
<gene>
    <name evidence="4" type="ORF">HGRIS_009367</name>
</gene>
<feature type="transmembrane region" description="Helical" evidence="3">
    <location>
        <begin position="6"/>
        <end position="27"/>
    </location>
</feature>
<dbReference type="PANTHER" id="PTHR43317:SF1">
    <property type="entry name" value="THERMOSPERMINE SYNTHASE ACAULIS5"/>
    <property type="match status" value="1"/>
</dbReference>
<reference evidence="5" key="1">
    <citation type="submission" date="2024-06" db="EMBL/GenBank/DDBJ databases">
        <title>Multi-omics analyses provide insights into the biosynthesis of the anticancer antibiotic pleurotin in Hohenbuehelia grisea.</title>
        <authorList>
            <person name="Weaver J.A."/>
            <person name="Alberti F."/>
        </authorList>
    </citation>
    <scope>NUCLEOTIDE SEQUENCE [LARGE SCALE GENOMIC DNA]</scope>
    <source>
        <strain evidence="5">T-177</strain>
    </source>
</reference>
<organism evidence="4 5">
    <name type="scientific">Hohenbuehelia grisea</name>
    <dbReference type="NCBI Taxonomy" id="104357"/>
    <lineage>
        <taxon>Eukaryota</taxon>
        <taxon>Fungi</taxon>
        <taxon>Dikarya</taxon>
        <taxon>Basidiomycota</taxon>
        <taxon>Agaricomycotina</taxon>
        <taxon>Agaricomycetes</taxon>
        <taxon>Agaricomycetidae</taxon>
        <taxon>Agaricales</taxon>
        <taxon>Pleurotineae</taxon>
        <taxon>Pleurotaceae</taxon>
        <taxon>Hohenbuehelia</taxon>
    </lineage>
</organism>
<evidence type="ECO:0008006" key="6">
    <source>
        <dbReference type="Google" id="ProtNLM"/>
    </source>
</evidence>
<feature type="region of interest" description="Disordered" evidence="2">
    <location>
        <begin position="189"/>
        <end position="212"/>
    </location>
</feature>
<name>A0ABR3J115_9AGAR</name>
<dbReference type="EMBL" id="JASNQZ010000012">
    <property type="protein sequence ID" value="KAL0949289.1"/>
    <property type="molecule type" value="Genomic_DNA"/>
</dbReference>